<gene>
    <name evidence="4" type="ORF">EV197_3462</name>
</gene>
<feature type="domain" description="Response regulatory" evidence="2">
    <location>
        <begin position="2"/>
        <end position="115"/>
    </location>
</feature>
<dbReference type="PROSITE" id="PS50930">
    <property type="entry name" value="HTH_LYTTR"/>
    <property type="match status" value="1"/>
</dbReference>
<evidence type="ECO:0000256" key="1">
    <source>
        <dbReference type="PROSITE-ProRule" id="PRU00169"/>
    </source>
</evidence>
<dbReference type="EMBL" id="SGXE01000008">
    <property type="protein sequence ID" value="RZS90475.1"/>
    <property type="molecule type" value="Genomic_DNA"/>
</dbReference>
<reference evidence="4 5" key="1">
    <citation type="submission" date="2019-02" db="EMBL/GenBank/DDBJ databases">
        <title>Genomic Encyclopedia of Type Strains, Phase IV (KMG-IV): sequencing the most valuable type-strain genomes for metagenomic binning, comparative biology and taxonomic classification.</title>
        <authorList>
            <person name="Goeker M."/>
        </authorList>
    </citation>
    <scope>NUCLEOTIDE SEQUENCE [LARGE SCALE GENOMIC DNA]</scope>
    <source>
        <strain evidence="4 5">DSM 17196</strain>
    </source>
</reference>
<dbReference type="PANTHER" id="PTHR37299:SF1">
    <property type="entry name" value="STAGE 0 SPORULATION PROTEIN A HOMOLOG"/>
    <property type="match status" value="1"/>
</dbReference>
<dbReference type="OrthoDB" id="2168082at2"/>
<keyword evidence="1" id="KW-0597">Phosphoprotein</keyword>
<evidence type="ECO:0000313" key="5">
    <source>
        <dbReference type="Proteomes" id="UP000292262"/>
    </source>
</evidence>
<dbReference type="PROSITE" id="PS50110">
    <property type="entry name" value="RESPONSE_REGULATORY"/>
    <property type="match status" value="1"/>
</dbReference>
<comment type="caution">
    <text evidence="4">The sequence shown here is derived from an EMBL/GenBank/DDBJ whole genome shotgun (WGS) entry which is preliminary data.</text>
</comment>
<dbReference type="SMART" id="SM00448">
    <property type="entry name" value="REC"/>
    <property type="match status" value="1"/>
</dbReference>
<protein>
    <submittedName>
        <fullName evidence="4">LytTR family two component transcriptional regulator</fullName>
    </submittedName>
</protein>
<dbReference type="Pfam" id="PF04397">
    <property type="entry name" value="LytTR"/>
    <property type="match status" value="1"/>
</dbReference>
<dbReference type="Gene3D" id="3.40.50.2300">
    <property type="match status" value="1"/>
</dbReference>
<dbReference type="Pfam" id="PF00072">
    <property type="entry name" value="Response_reg"/>
    <property type="match status" value="1"/>
</dbReference>
<evidence type="ECO:0000259" key="2">
    <source>
        <dbReference type="PROSITE" id="PS50110"/>
    </source>
</evidence>
<dbReference type="SMART" id="SM00850">
    <property type="entry name" value="LytTR"/>
    <property type="match status" value="1"/>
</dbReference>
<dbReference type="PANTHER" id="PTHR37299">
    <property type="entry name" value="TRANSCRIPTIONAL REGULATOR-RELATED"/>
    <property type="match status" value="1"/>
</dbReference>
<name>A0A4Q7NTQ4_9FLAO</name>
<feature type="modified residue" description="4-aspartylphosphate" evidence="1">
    <location>
        <position position="53"/>
    </location>
</feature>
<organism evidence="4 5">
    <name type="scientific">Aquimarina brevivitae</name>
    <dbReference type="NCBI Taxonomy" id="323412"/>
    <lineage>
        <taxon>Bacteria</taxon>
        <taxon>Pseudomonadati</taxon>
        <taxon>Bacteroidota</taxon>
        <taxon>Flavobacteriia</taxon>
        <taxon>Flavobacteriales</taxon>
        <taxon>Flavobacteriaceae</taxon>
        <taxon>Aquimarina</taxon>
    </lineage>
</organism>
<dbReference type="InterPro" id="IPR011006">
    <property type="entry name" value="CheY-like_superfamily"/>
</dbReference>
<dbReference type="InterPro" id="IPR046947">
    <property type="entry name" value="LytR-like"/>
</dbReference>
<evidence type="ECO:0000313" key="4">
    <source>
        <dbReference type="EMBL" id="RZS90475.1"/>
    </source>
</evidence>
<dbReference type="GO" id="GO:0000156">
    <property type="term" value="F:phosphorelay response regulator activity"/>
    <property type="evidence" value="ECO:0007669"/>
    <property type="project" value="InterPro"/>
</dbReference>
<feature type="domain" description="HTH LytTR-type" evidence="3">
    <location>
        <begin position="150"/>
        <end position="254"/>
    </location>
</feature>
<accession>A0A4Q7NTQ4</accession>
<dbReference type="InterPro" id="IPR001789">
    <property type="entry name" value="Sig_transdc_resp-reg_receiver"/>
</dbReference>
<keyword evidence="5" id="KW-1185">Reference proteome</keyword>
<dbReference type="GO" id="GO:0003677">
    <property type="term" value="F:DNA binding"/>
    <property type="evidence" value="ECO:0007669"/>
    <property type="project" value="InterPro"/>
</dbReference>
<proteinExistence type="predicted"/>
<dbReference type="SUPFAM" id="SSF52172">
    <property type="entry name" value="CheY-like"/>
    <property type="match status" value="1"/>
</dbReference>
<dbReference type="Proteomes" id="UP000292262">
    <property type="component" value="Unassembled WGS sequence"/>
</dbReference>
<dbReference type="AlphaFoldDB" id="A0A4Q7NTQ4"/>
<evidence type="ECO:0000259" key="3">
    <source>
        <dbReference type="PROSITE" id="PS50930"/>
    </source>
</evidence>
<dbReference type="RefSeq" id="WP_130287957.1">
    <property type="nucleotide sequence ID" value="NZ_SGXE01000008.1"/>
</dbReference>
<sequence>MKALVIDDEKLARKRVLHLLETIPEIEVAGECSNGKTAIDSINNMQPDLIFLDINMKDMTGFEVLQKVNISPKPVVIFVTAYDNYALKAFDVEAFDFLLKPFKDERFYRSIDKVLSLSKSEVDANFEKRIIELFNLYKSKSGQTELTQKLLIKQGKKTILLDPLEIIYINASGCYAELFVEDKKYVMRETLSNLCKNLDKDVFLRIHRSTIVNLNHVKEIVHSDFSEIDARMTNNKLLHVSKSHKKDFLKKIGIQ</sequence>
<dbReference type="Gene3D" id="2.40.50.1020">
    <property type="entry name" value="LytTr DNA-binding domain"/>
    <property type="match status" value="1"/>
</dbReference>
<dbReference type="InterPro" id="IPR007492">
    <property type="entry name" value="LytTR_DNA-bd_dom"/>
</dbReference>